<evidence type="ECO:0000256" key="5">
    <source>
        <dbReference type="PROSITE-ProRule" id="PRU00309"/>
    </source>
</evidence>
<dbReference type="Proteomes" id="UP000791440">
    <property type="component" value="Unassembled WGS sequence"/>
</dbReference>
<dbReference type="GO" id="GO:0008270">
    <property type="term" value="F:zinc ion binding"/>
    <property type="evidence" value="ECO:0007669"/>
    <property type="project" value="UniProtKB-KW"/>
</dbReference>
<sequence length="249" mass="27633">MNGSSYKYCSVPLCKNSTLHNPDKLFIHVPKLKAVRKKWLTLARRDPKYTSDKSTIYFCEDHFNLPNDMENYTEYRIMGTVSQIRMKPGCCPNKFNCQSDGRKQTCNSSEQPSIHKKQGKMTLDECSNKSDAATCSTSIVPEGTSGTSSDPEGRCHMIEIPLSAKQFALAGYGTVGLSQEIHTSPADAVSNELDAELEVKIENADEVPDNTSLYCDEYDNVPEQSTQQPGMASLFKGFQCNICNNEIVG</sequence>
<dbReference type="PROSITE" id="PS50950">
    <property type="entry name" value="ZF_THAP"/>
    <property type="match status" value="1"/>
</dbReference>
<evidence type="ECO:0000256" key="3">
    <source>
        <dbReference type="ARBA" id="ARBA00022833"/>
    </source>
</evidence>
<accession>A0A921ZJJ4</accession>
<keyword evidence="2 5" id="KW-0863">Zinc-finger</keyword>
<dbReference type="GO" id="GO:0003677">
    <property type="term" value="F:DNA binding"/>
    <property type="evidence" value="ECO:0007669"/>
    <property type="project" value="UniProtKB-UniRule"/>
</dbReference>
<protein>
    <recommendedName>
        <fullName evidence="6">THAP-type domain-containing protein</fullName>
    </recommendedName>
</protein>
<reference evidence="7" key="2">
    <citation type="submission" date="2020-12" db="EMBL/GenBank/DDBJ databases">
        <authorList>
            <person name="Kanost M."/>
        </authorList>
    </citation>
    <scope>NUCLEOTIDE SEQUENCE</scope>
</reference>
<organism evidence="7 8">
    <name type="scientific">Manduca sexta</name>
    <name type="common">Tobacco hawkmoth</name>
    <name type="synonym">Tobacco hornworm</name>
    <dbReference type="NCBI Taxonomy" id="7130"/>
    <lineage>
        <taxon>Eukaryota</taxon>
        <taxon>Metazoa</taxon>
        <taxon>Ecdysozoa</taxon>
        <taxon>Arthropoda</taxon>
        <taxon>Hexapoda</taxon>
        <taxon>Insecta</taxon>
        <taxon>Pterygota</taxon>
        <taxon>Neoptera</taxon>
        <taxon>Endopterygota</taxon>
        <taxon>Lepidoptera</taxon>
        <taxon>Glossata</taxon>
        <taxon>Ditrysia</taxon>
        <taxon>Bombycoidea</taxon>
        <taxon>Sphingidae</taxon>
        <taxon>Sphinginae</taxon>
        <taxon>Sphingini</taxon>
        <taxon>Manduca</taxon>
    </lineage>
</organism>
<gene>
    <name evidence="7" type="ORF">O3G_MSEX011167</name>
</gene>
<dbReference type="InterPro" id="IPR006612">
    <property type="entry name" value="THAP_Znf"/>
</dbReference>
<evidence type="ECO:0000313" key="8">
    <source>
        <dbReference type="Proteomes" id="UP000791440"/>
    </source>
</evidence>
<keyword evidence="1" id="KW-0479">Metal-binding</keyword>
<keyword evidence="8" id="KW-1185">Reference proteome</keyword>
<evidence type="ECO:0000259" key="6">
    <source>
        <dbReference type="PROSITE" id="PS50950"/>
    </source>
</evidence>
<evidence type="ECO:0000256" key="1">
    <source>
        <dbReference type="ARBA" id="ARBA00022723"/>
    </source>
</evidence>
<name>A0A921ZJJ4_MANSE</name>
<dbReference type="SMART" id="SM00980">
    <property type="entry name" value="THAP"/>
    <property type="match status" value="1"/>
</dbReference>
<reference evidence="7" key="1">
    <citation type="journal article" date="2016" name="Insect Biochem. Mol. Biol.">
        <title>Multifaceted biological insights from a draft genome sequence of the tobacco hornworm moth, Manduca sexta.</title>
        <authorList>
            <person name="Kanost M.R."/>
            <person name="Arrese E.L."/>
            <person name="Cao X."/>
            <person name="Chen Y.R."/>
            <person name="Chellapilla S."/>
            <person name="Goldsmith M.R."/>
            <person name="Grosse-Wilde E."/>
            <person name="Heckel D.G."/>
            <person name="Herndon N."/>
            <person name="Jiang H."/>
            <person name="Papanicolaou A."/>
            <person name="Qu J."/>
            <person name="Soulages J.L."/>
            <person name="Vogel H."/>
            <person name="Walters J."/>
            <person name="Waterhouse R.M."/>
            <person name="Ahn S.J."/>
            <person name="Almeida F.C."/>
            <person name="An C."/>
            <person name="Aqrawi P."/>
            <person name="Bretschneider A."/>
            <person name="Bryant W.B."/>
            <person name="Bucks S."/>
            <person name="Chao H."/>
            <person name="Chevignon G."/>
            <person name="Christen J.M."/>
            <person name="Clarke D.F."/>
            <person name="Dittmer N.T."/>
            <person name="Ferguson L.C.F."/>
            <person name="Garavelou S."/>
            <person name="Gordon K.H.J."/>
            <person name="Gunaratna R.T."/>
            <person name="Han Y."/>
            <person name="Hauser F."/>
            <person name="He Y."/>
            <person name="Heidel-Fischer H."/>
            <person name="Hirsh A."/>
            <person name="Hu Y."/>
            <person name="Jiang H."/>
            <person name="Kalra D."/>
            <person name="Klinner C."/>
            <person name="Konig C."/>
            <person name="Kovar C."/>
            <person name="Kroll A.R."/>
            <person name="Kuwar S.S."/>
            <person name="Lee S.L."/>
            <person name="Lehman R."/>
            <person name="Li K."/>
            <person name="Li Z."/>
            <person name="Liang H."/>
            <person name="Lovelace S."/>
            <person name="Lu Z."/>
            <person name="Mansfield J.H."/>
            <person name="McCulloch K.J."/>
            <person name="Mathew T."/>
            <person name="Morton B."/>
            <person name="Muzny D.M."/>
            <person name="Neunemann D."/>
            <person name="Ongeri F."/>
            <person name="Pauchet Y."/>
            <person name="Pu L.L."/>
            <person name="Pyrousis I."/>
            <person name="Rao X.J."/>
            <person name="Redding A."/>
            <person name="Roesel C."/>
            <person name="Sanchez-Gracia A."/>
            <person name="Schaack S."/>
            <person name="Shukla A."/>
            <person name="Tetreau G."/>
            <person name="Wang Y."/>
            <person name="Xiong G.H."/>
            <person name="Traut W."/>
            <person name="Walsh T.K."/>
            <person name="Worley K.C."/>
            <person name="Wu D."/>
            <person name="Wu W."/>
            <person name="Wu Y.Q."/>
            <person name="Zhang X."/>
            <person name="Zou Z."/>
            <person name="Zucker H."/>
            <person name="Briscoe A.D."/>
            <person name="Burmester T."/>
            <person name="Clem R.J."/>
            <person name="Feyereisen R."/>
            <person name="Grimmelikhuijzen C.J.P."/>
            <person name="Hamodrakas S.J."/>
            <person name="Hansson B.S."/>
            <person name="Huguet E."/>
            <person name="Jermiin L.S."/>
            <person name="Lan Q."/>
            <person name="Lehman H.K."/>
            <person name="Lorenzen M."/>
            <person name="Merzendorfer H."/>
            <person name="Michalopoulos I."/>
            <person name="Morton D.B."/>
            <person name="Muthukrishnan S."/>
            <person name="Oakeshott J.G."/>
            <person name="Palmer W."/>
            <person name="Park Y."/>
            <person name="Passarelli A.L."/>
            <person name="Rozas J."/>
            <person name="Schwartz L.M."/>
            <person name="Smith W."/>
            <person name="Southgate A."/>
            <person name="Vilcinskas A."/>
            <person name="Vogt R."/>
            <person name="Wang P."/>
            <person name="Werren J."/>
            <person name="Yu X.Q."/>
            <person name="Zhou J.J."/>
            <person name="Brown S.J."/>
            <person name="Scherer S.E."/>
            <person name="Richards S."/>
            <person name="Blissard G.W."/>
        </authorList>
    </citation>
    <scope>NUCLEOTIDE SEQUENCE</scope>
</reference>
<proteinExistence type="predicted"/>
<keyword evidence="4 5" id="KW-0238">DNA-binding</keyword>
<evidence type="ECO:0000256" key="4">
    <source>
        <dbReference type="ARBA" id="ARBA00023125"/>
    </source>
</evidence>
<dbReference type="EMBL" id="JH668606">
    <property type="protein sequence ID" value="KAG6459029.1"/>
    <property type="molecule type" value="Genomic_DNA"/>
</dbReference>
<keyword evidence="3" id="KW-0862">Zinc</keyword>
<feature type="domain" description="THAP-type" evidence="6">
    <location>
        <begin position="1"/>
        <end position="95"/>
    </location>
</feature>
<evidence type="ECO:0000256" key="2">
    <source>
        <dbReference type="ARBA" id="ARBA00022771"/>
    </source>
</evidence>
<dbReference type="Pfam" id="PF05485">
    <property type="entry name" value="THAP"/>
    <property type="match status" value="1"/>
</dbReference>
<evidence type="ECO:0000313" key="7">
    <source>
        <dbReference type="EMBL" id="KAG6459029.1"/>
    </source>
</evidence>
<dbReference type="AlphaFoldDB" id="A0A921ZJJ4"/>
<comment type="caution">
    <text evidence="7">The sequence shown here is derived from an EMBL/GenBank/DDBJ whole genome shotgun (WGS) entry which is preliminary data.</text>
</comment>